<dbReference type="Pfam" id="PF03483">
    <property type="entry name" value="B3_4"/>
    <property type="match status" value="1"/>
</dbReference>
<dbReference type="PANTHER" id="PTHR39209">
    <property type="match status" value="1"/>
</dbReference>
<dbReference type="Gene3D" id="3.50.40.10">
    <property type="entry name" value="Phenylalanyl-trna Synthetase, Chain B, domain 3"/>
    <property type="match status" value="1"/>
</dbReference>
<reference evidence="2 3" key="1">
    <citation type="submission" date="2017-04" db="EMBL/GenBank/DDBJ databases">
        <authorList>
            <person name="Afonso C.L."/>
            <person name="Miller P.J."/>
            <person name="Scott M.A."/>
            <person name="Spackman E."/>
            <person name="Goraichik I."/>
            <person name="Dimitrov K.M."/>
            <person name="Suarez D.L."/>
            <person name="Swayne D.E."/>
        </authorList>
    </citation>
    <scope>NUCLEOTIDE SEQUENCE [LARGE SCALE GENOMIC DNA]</scope>
    <source>
        <strain evidence="2 3">DSM 11270</strain>
    </source>
</reference>
<dbReference type="SMART" id="SM00873">
    <property type="entry name" value="B3_4"/>
    <property type="match status" value="1"/>
</dbReference>
<gene>
    <name evidence="2" type="ORF">SAMN00017405_1034</name>
</gene>
<dbReference type="GO" id="GO:0004826">
    <property type="term" value="F:phenylalanine-tRNA ligase activity"/>
    <property type="evidence" value="ECO:0007669"/>
    <property type="project" value="InterPro"/>
</dbReference>
<dbReference type="InterPro" id="IPR020825">
    <property type="entry name" value="Phe-tRNA_synthase-like_B3/B4"/>
</dbReference>
<protein>
    <submittedName>
        <fullName evidence="2">B3/B4 domain-containing protein (DNA/RNA-binding domain of Phe-tRNA-synthetase)</fullName>
    </submittedName>
</protein>
<sequence>MQIQISPELKEIWPEIRLGCLKAKVNLTENNSLLANEMDSLCKEFENKYVIEDINKLPHLKETRSAYKKLGKDPSRYRVSSDALIRRILKGKGLFKINNIVDIINLVSVQTFYSLGAYDLEKIKGNIILTVGKAGESYKGIGRSDIINLENLPVFSDEEGHFGSPTSDSEKAMITLDTKEVLIFINSFSGEEDLNEALDILEEKLVKYASASNIQKSIIK</sequence>
<evidence type="ECO:0000313" key="3">
    <source>
        <dbReference type="Proteomes" id="UP000192731"/>
    </source>
</evidence>
<name>A0A1W1UQV4_DESTI</name>
<accession>A0A1W1UQV4</accession>
<proteinExistence type="predicted"/>
<evidence type="ECO:0000313" key="2">
    <source>
        <dbReference type="EMBL" id="SMB83389.1"/>
    </source>
</evidence>
<dbReference type="OrthoDB" id="9789812at2"/>
<organism evidence="2 3">
    <name type="scientific">Desulfonispora thiosulfatigenes DSM 11270</name>
    <dbReference type="NCBI Taxonomy" id="656914"/>
    <lineage>
        <taxon>Bacteria</taxon>
        <taxon>Bacillati</taxon>
        <taxon>Bacillota</taxon>
        <taxon>Clostridia</taxon>
        <taxon>Eubacteriales</taxon>
        <taxon>Peptococcaceae</taxon>
        <taxon>Desulfonispora</taxon>
    </lineage>
</organism>
<dbReference type="STRING" id="656914.SAMN00017405_1034"/>
<dbReference type="AlphaFoldDB" id="A0A1W1UQV4"/>
<dbReference type="SUPFAM" id="SSF56037">
    <property type="entry name" value="PheT/TilS domain"/>
    <property type="match status" value="1"/>
</dbReference>
<dbReference type="InterPro" id="IPR005146">
    <property type="entry name" value="B3/B4_tRNA-bd"/>
</dbReference>
<dbReference type="Proteomes" id="UP000192731">
    <property type="component" value="Unassembled WGS sequence"/>
</dbReference>
<keyword evidence="3" id="KW-1185">Reference proteome</keyword>
<dbReference type="EMBL" id="FWWT01000008">
    <property type="protein sequence ID" value="SMB83389.1"/>
    <property type="molecule type" value="Genomic_DNA"/>
</dbReference>
<evidence type="ECO:0000259" key="1">
    <source>
        <dbReference type="SMART" id="SM00873"/>
    </source>
</evidence>
<dbReference type="RefSeq" id="WP_084052279.1">
    <property type="nucleotide sequence ID" value="NZ_FWWT01000008.1"/>
</dbReference>
<dbReference type="PANTHER" id="PTHR39209:SF2">
    <property type="entry name" value="CYTOPLASMIC PROTEIN"/>
    <property type="match status" value="1"/>
</dbReference>
<feature type="domain" description="B3/B4 tRNA-binding" evidence="1">
    <location>
        <begin position="61"/>
        <end position="210"/>
    </location>
</feature>
<dbReference type="GO" id="GO:0003723">
    <property type="term" value="F:RNA binding"/>
    <property type="evidence" value="ECO:0007669"/>
    <property type="project" value="InterPro"/>
</dbReference>